<dbReference type="Proteomes" id="UP000247781">
    <property type="component" value="Unassembled WGS sequence"/>
</dbReference>
<dbReference type="OrthoDB" id="1257168at2"/>
<keyword evidence="4" id="KW-1185">Reference proteome</keyword>
<feature type="transmembrane region" description="Helical" evidence="2">
    <location>
        <begin position="173"/>
        <end position="192"/>
    </location>
</feature>
<proteinExistence type="predicted"/>
<dbReference type="EMBL" id="QJJU01000014">
    <property type="protein sequence ID" value="PXX06392.1"/>
    <property type="molecule type" value="Genomic_DNA"/>
</dbReference>
<comment type="caution">
    <text evidence="3">The sequence shown here is derived from an EMBL/GenBank/DDBJ whole genome shotgun (WGS) entry which is preliminary data.</text>
</comment>
<feature type="transmembrane region" description="Helical" evidence="2">
    <location>
        <begin position="66"/>
        <end position="90"/>
    </location>
</feature>
<feature type="compositionally biased region" description="Low complexity" evidence="1">
    <location>
        <begin position="222"/>
        <end position="239"/>
    </location>
</feature>
<dbReference type="AlphaFoldDB" id="A0A318HQ27"/>
<evidence type="ECO:0000313" key="4">
    <source>
        <dbReference type="Proteomes" id="UP000247781"/>
    </source>
</evidence>
<feature type="region of interest" description="Disordered" evidence="1">
    <location>
        <begin position="204"/>
        <end position="239"/>
    </location>
</feature>
<evidence type="ECO:0000313" key="3">
    <source>
        <dbReference type="EMBL" id="PXX06392.1"/>
    </source>
</evidence>
<dbReference type="RefSeq" id="WP_110317994.1">
    <property type="nucleotide sequence ID" value="NZ_QJJU01000014.1"/>
</dbReference>
<keyword evidence="2" id="KW-1133">Transmembrane helix</keyword>
<reference evidence="4" key="1">
    <citation type="submission" date="2018-05" db="EMBL/GenBank/DDBJ databases">
        <authorList>
            <person name="Deangelis K."/>
            <person name="Huntemann M."/>
            <person name="Clum A."/>
            <person name="Pillay M."/>
            <person name="Palaniappan K."/>
            <person name="Varghese N."/>
            <person name="Mikhailova N."/>
            <person name="Stamatis D."/>
            <person name="Reddy T."/>
            <person name="Daum C."/>
            <person name="Shapiro N."/>
            <person name="Ivanova N."/>
            <person name="Kyrpides N."/>
            <person name="Woyke T."/>
        </authorList>
    </citation>
    <scope>NUCLEOTIDE SEQUENCE [LARGE SCALE GENOMIC DNA]</scope>
    <source>
        <strain evidence="4">GAS496</strain>
    </source>
</reference>
<reference evidence="3 4" key="2">
    <citation type="submission" date="2018-06" db="EMBL/GenBank/DDBJ databases">
        <title>Sequencing of bacterial isolates from soil warming experiment in Harvard Forest, Massachusetts, USA.</title>
        <authorList>
            <person name="Deangelis K.PhD."/>
        </authorList>
    </citation>
    <scope>NUCLEOTIDE SEQUENCE [LARGE SCALE GENOMIC DNA]</scope>
    <source>
        <strain evidence="3 4">GAS496</strain>
    </source>
</reference>
<keyword evidence="2" id="KW-0812">Transmembrane</keyword>
<sequence length="239" mass="25717">MTEPTAQPEHKQSLFARVATWLNMDSPQGLTHQLFVVISFLFALYLAAFTVLGWAQSCSGKQWLQITVAAMLISAASVGAGWLLGFLFGLPRSIEKAEDRRLHGYLSNTNLLDVSDWLTKIIVGISLVQIGNLPSALGRLGRSIAPMLGYSPQRNPSCAAAVITSEGAIGGTGVAMCLSTLVIAFSAGYLFTRVILLRVLRQAEQDETENDGQPPGPRRGPPRQADSSTPRTSSPKPPR</sequence>
<organism evidence="3 4">
    <name type="scientific">Mycolicibacterium moriokaense</name>
    <dbReference type="NCBI Taxonomy" id="39691"/>
    <lineage>
        <taxon>Bacteria</taxon>
        <taxon>Bacillati</taxon>
        <taxon>Actinomycetota</taxon>
        <taxon>Actinomycetes</taxon>
        <taxon>Mycobacteriales</taxon>
        <taxon>Mycobacteriaceae</taxon>
        <taxon>Mycolicibacterium</taxon>
    </lineage>
</organism>
<evidence type="ECO:0000256" key="2">
    <source>
        <dbReference type="SAM" id="Phobius"/>
    </source>
</evidence>
<gene>
    <name evidence="3" type="ORF">C8E89_114165</name>
</gene>
<keyword evidence="2" id="KW-0472">Membrane</keyword>
<name>A0A318HQ27_9MYCO</name>
<protein>
    <submittedName>
        <fullName evidence="3">Uncharacterized protein</fullName>
    </submittedName>
</protein>
<evidence type="ECO:0000256" key="1">
    <source>
        <dbReference type="SAM" id="MobiDB-lite"/>
    </source>
</evidence>
<accession>A0A318HQ27</accession>
<feature type="transmembrane region" description="Helical" evidence="2">
    <location>
        <begin position="34"/>
        <end position="54"/>
    </location>
</feature>